<dbReference type="EMBL" id="UAWQ01000017">
    <property type="protein sequence ID" value="SQC44385.1"/>
    <property type="molecule type" value="Genomic_DNA"/>
</dbReference>
<protein>
    <submittedName>
        <fullName evidence="1">Protein of uncharacterized function (DUF2622)</fullName>
    </submittedName>
</protein>
<dbReference type="InterPro" id="IPR022597">
    <property type="entry name" value="GhoS"/>
</dbReference>
<dbReference type="Gene3D" id="3.30.70.2360">
    <property type="match status" value="1"/>
</dbReference>
<name>A0A2X3FE92_KLEPN</name>
<dbReference type="AlphaFoldDB" id="A0A2X3FE92"/>
<sequence length="106" mass="11418">MLERPCITTGVEMSNEITAWVVSVTFHEQALTEINEVSNHFTRAGFVLTLNDEEGTPHELGTNTFGLLSGQTAEEVKALSAGLAEAALGRPAEIAVATFTEWLKAQ</sequence>
<accession>A0A2X3FE92</accession>
<evidence type="ECO:0000313" key="2">
    <source>
        <dbReference type="Proteomes" id="UP000251721"/>
    </source>
</evidence>
<proteinExistence type="predicted"/>
<dbReference type="Proteomes" id="UP000251721">
    <property type="component" value="Unassembled WGS sequence"/>
</dbReference>
<dbReference type="GO" id="GO:0004521">
    <property type="term" value="F:RNA endonuclease activity"/>
    <property type="evidence" value="ECO:0007669"/>
    <property type="project" value="InterPro"/>
</dbReference>
<reference evidence="1 2" key="1">
    <citation type="submission" date="2018-06" db="EMBL/GenBank/DDBJ databases">
        <authorList>
            <consortium name="Pathogen Informatics"/>
            <person name="Doyle S."/>
        </authorList>
    </citation>
    <scope>NUCLEOTIDE SEQUENCE [LARGE SCALE GENOMIC DNA]</scope>
    <source>
        <strain evidence="1 2">NCTC13465</strain>
    </source>
</reference>
<dbReference type="InterPro" id="IPR038241">
    <property type="entry name" value="GhoS_sf"/>
</dbReference>
<evidence type="ECO:0000313" key="1">
    <source>
        <dbReference type="EMBL" id="SQC44385.1"/>
    </source>
</evidence>
<organism evidence="1 2">
    <name type="scientific">Klebsiella pneumoniae</name>
    <dbReference type="NCBI Taxonomy" id="573"/>
    <lineage>
        <taxon>Bacteria</taxon>
        <taxon>Pseudomonadati</taxon>
        <taxon>Pseudomonadota</taxon>
        <taxon>Gammaproteobacteria</taxon>
        <taxon>Enterobacterales</taxon>
        <taxon>Enterobacteriaceae</taxon>
        <taxon>Klebsiella/Raoultella group</taxon>
        <taxon>Klebsiella</taxon>
        <taxon>Klebsiella pneumoniae complex</taxon>
    </lineage>
</organism>
<gene>
    <name evidence="1" type="ORF">NCTC13465_02896</name>
</gene>
<dbReference type="Pfam" id="PF11080">
    <property type="entry name" value="GhoS"/>
    <property type="match status" value="1"/>
</dbReference>